<keyword evidence="5" id="KW-0777">Teichoic acid biosynthesis</keyword>
<dbReference type="PANTHER" id="PTHR37316:SF3">
    <property type="entry name" value="TEICHOIC ACID GLYCEROL-PHOSPHATE TRANSFERASE"/>
    <property type="match status" value="1"/>
</dbReference>
<evidence type="ECO:0000259" key="7">
    <source>
        <dbReference type="Pfam" id="PF00535"/>
    </source>
</evidence>
<evidence type="ECO:0000256" key="4">
    <source>
        <dbReference type="ARBA" id="ARBA00022679"/>
    </source>
</evidence>
<evidence type="ECO:0000256" key="6">
    <source>
        <dbReference type="ARBA" id="ARBA00023136"/>
    </source>
</evidence>
<dbReference type="Gene3D" id="3.40.50.11820">
    <property type="match status" value="1"/>
</dbReference>
<dbReference type="InterPro" id="IPR029044">
    <property type="entry name" value="Nucleotide-diphossugar_trans"/>
</dbReference>
<dbReference type="GO" id="GO:0047355">
    <property type="term" value="F:CDP-glycerol glycerophosphotransferase activity"/>
    <property type="evidence" value="ECO:0007669"/>
    <property type="project" value="InterPro"/>
</dbReference>
<dbReference type="GO" id="GO:0019350">
    <property type="term" value="P:teichoic acid biosynthetic process"/>
    <property type="evidence" value="ECO:0007669"/>
    <property type="project" value="UniProtKB-KW"/>
</dbReference>
<comment type="subcellular location">
    <subcellularLocation>
        <location evidence="1">Cell membrane</location>
        <topology evidence="1">Peripheral membrane protein</topology>
    </subcellularLocation>
</comment>
<dbReference type="CDD" id="cd00761">
    <property type="entry name" value="Glyco_tranf_GTA_type"/>
    <property type="match status" value="1"/>
</dbReference>
<dbReference type="InterPro" id="IPR043148">
    <property type="entry name" value="TagF_C"/>
</dbReference>
<comment type="caution">
    <text evidence="8">The sequence shown here is derived from an EMBL/GenBank/DDBJ whole genome shotgun (WGS) entry which is preliminary data.</text>
</comment>
<comment type="similarity">
    <text evidence="2">Belongs to the CDP-glycerol glycerophosphotransferase family.</text>
</comment>
<dbReference type="Proteomes" id="UP000613840">
    <property type="component" value="Unassembled WGS sequence"/>
</dbReference>
<protein>
    <recommendedName>
        <fullName evidence="7">Glycosyltransferase 2-like domain-containing protein</fullName>
    </recommendedName>
</protein>
<dbReference type="AlphaFoldDB" id="A0A917S3A0"/>
<accession>A0A917S3A0</accession>
<dbReference type="Pfam" id="PF00535">
    <property type="entry name" value="Glycos_transf_2"/>
    <property type="match status" value="1"/>
</dbReference>
<dbReference type="InterPro" id="IPR043149">
    <property type="entry name" value="TagF_N"/>
</dbReference>
<keyword evidence="9" id="KW-1185">Reference proteome</keyword>
<dbReference type="PANTHER" id="PTHR37316">
    <property type="entry name" value="TEICHOIC ACID GLYCEROL-PHOSPHATE PRIMASE"/>
    <property type="match status" value="1"/>
</dbReference>
<dbReference type="Gene3D" id="3.40.50.12580">
    <property type="match status" value="1"/>
</dbReference>
<feature type="domain" description="Glycosyltransferase 2-like" evidence="7">
    <location>
        <begin position="30"/>
        <end position="150"/>
    </location>
</feature>
<dbReference type="InterPro" id="IPR007554">
    <property type="entry name" value="Glycerophosphate_synth"/>
</dbReference>
<reference evidence="8" key="1">
    <citation type="journal article" date="2014" name="Int. J. Syst. Evol. Microbiol.">
        <title>Complete genome sequence of Corynebacterium casei LMG S-19264T (=DSM 44701T), isolated from a smear-ripened cheese.</title>
        <authorList>
            <consortium name="US DOE Joint Genome Institute (JGI-PGF)"/>
            <person name="Walter F."/>
            <person name="Albersmeier A."/>
            <person name="Kalinowski J."/>
            <person name="Ruckert C."/>
        </authorList>
    </citation>
    <scope>NUCLEOTIDE SEQUENCE</scope>
    <source>
        <strain evidence="8">CGMCC 4.7306</strain>
    </source>
</reference>
<evidence type="ECO:0000313" key="9">
    <source>
        <dbReference type="Proteomes" id="UP000613840"/>
    </source>
</evidence>
<keyword evidence="3" id="KW-1003">Cell membrane</keyword>
<keyword evidence="4" id="KW-0808">Transferase</keyword>
<dbReference type="Gene3D" id="3.90.550.10">
    <property type="entry name" value="Spore Coat Polysaccharide Biosynthesis Protein SpsA, Chain A"/>
    <property type="match status" value="1"/>
</dbReference>
<dbReference type="Pfam" id="PF04464">
    <property type="entry name" value="Glyphos_transf"/>
    <property type="match status" value="1"/>
</dbReference>
<proteinExistence type="inferred from homology"/>
<dbReference type="InterPro" id="IPR001173">
    <property type="entry name" value="Glyco_trans_2-like"/>
</dbReference>
<dbReference type="SUPFAM" id="SSF53448">
    <property type="entry name" value="Nucleotide-diphospho-sugar transferases"/>
    <property type="match status" value="1"/>
</dbReference>
<evidence type="ECO:0000256" key="3">
    <source>
        <dbReference type="ARBA" id="ARBA00022475"/>
    </source>
</evidence>
<evidence type="ECO:0000256" key="1">
    <source>
        <dbReference type="ARBA" id="ARBA00004202"/>
    </source>
</evidence>
<evidence type="ECO:0000256" key="2">
    <source>
        <dbReference type="ARBA" id="ARBA00010488"/>
    </source>
</evidence>
<evidence type="ECO:0000256" key="5">
    <source>
        <dbReference type="ARBA" id="ARBA00022944"/>
    </source>
</evidence>
<keyword evidence="6" id="KW-0472">Membrane</keyword>
<gene>
    <name evidence="8" type="ORF">GCM10011575_07130</name>
</gene>
<reference evidence="8" key="2">
    <citation type="submission" date="2020-09" db="EMBL/GenBank/DDBJ databases">
        <authorList>
            <person name="Sun Q."/>
            <person name="Zhou Y."/>
        </authorList>
    </citation>
    <scope>NUCLEOTIDE SEQUENCE</scope>
    <source>
        <strain evidence="8">CGMCC 4.7306</strain>
    </source>
</reference>
<dbReference type="EMBL" id="BMMZ01000001">
    <property type="protein sequence ID" value="GGL51359.1"/>
    <property type="molecule type" value="Genomic_DNA"/>
</dbReference>
<organism evidence="8 9">
    <name type="scientific">Microlunatus endophyticus</name>
    <dbReference type="NCBI Taxonomy" id="1716077"/>
    <lineage>
        <taxon>Bacteria</taxon>
        <taxon>Bacillati</taxon>
        <taxon>Actinomycetota</taxon>
        <taxon>Actinomycetes</taxon>
        <taxon>Propionibacteriales</taxon>
        <taxon>Propionibacteriaceae</taxon>
        <taxon>Microlunatus</taxon>
    </lineage>
</organism>
<name>A0A917S3A0_9ACTN</name>
<dbReference type="SUPFAM" id="SSF53756">
    <property type="entry name" value="UDP-Glycosyltransferase/glycogen phosphorylase"/>
    <property type="match status" value="1"/>
</dbReference>
<dbReference type="GO" id="GO:0005886">
    <property type="term" value="C:plasma membrane"/>
    <property type="evidence" value="ECO:0007669"/>
    <property type="project" value="UniProtKB-SubCell"/>
</dbReference>
<dbReference type="InterPro" id="IPR051612">
    <property type="entry name" value="Teichoic_Acid_Biosynth"/>
</dbReference>
<sequence>MWRRAHPALRATTKRVRSYRQDSKQLDLVSIIIPIYNVEEYVGECLTSIVGQSYRKLEIIVVDDGSTDGSARIARGYARWDPRIRIIRQANRGLGGARNAGIAIARGRYLCFADSDDILPPNSIELMVRSLQRSGSDFAVGAPWRIANGRKWLPGWAKEVHAEDRFGIRLDDFPDILKDVFAWNKLFDAEFFRGAVSGFPEGIRYEDQEPTAKAYVSGRFDVLSAPVYYWRDREDGTSITQQKADPRDLHDRLLVKHRVSEVISAGASHESHDAWLAKALGFDLRPYFEEVPRTDREYFDQLRAGAIALAERATEHTWERVPIIDRIPSLAVLANRPDDVTAAVTLRAEYGWFFPTEVRDGKTVVQRSYLGQIGLYLTDGQLRVGDVDLRVVAKVTSLWWSGTRLRIEGHGYITNVPFDPDNSRIELDLVSADRRRIPLVVDARPDPILATETNDAWNDHSLAGFSVTIDPSELPLEARDPWHLELTVTTQGLSRSTIVREFDPRGIAGTKPVAPEVAAVRWMATFEEANRLTLRRSINPGSPAVSIAADGAGLSIEVDDADATHLTLTCKSLRKTLEVSGRRQTTTPGRIVFRVVLPEVTGTTAQGTEHVWSLELRAGAGTTRRIVYPGGIDDLHEAVPEHWRVRPSLTRAGTLRLIQNRWWAVADGVKIEDESITVTGRICAPGAKALWGRLVGGNDVIDADEVHFHASRERFTVRFPLSEGGRAPSTRYGFSARLSVVLDGRHQERWLKVSNDLQHSFPMNAMATLRGVTFTRTRSAGALWVRFRPPYLLDERGRFAQRQLHEHFQRLTSAGGGLTVRPRNTVLLESFNGRYVSDSVLAIYHELRERYPALEYLWSVADLETAIPDGSSPVLIHSRAYMDALHNARYLINNNNFPFYYRKRPDQTYLQTWHGTPLKRIGNDVPGANLSLSYRQLMKREAGYWDVLLAQNDFAAKVLPAAFGYEGRVLNVGYPRNDLLVGDDTETHRERARKALGIAEGQVALLYAPTWRDNVSVSSGYAMVSYLDTRSARIALGEGSVILLRGHANTAHDRAAEESGVINVTDHPDVNDLILASDVLVTDYSSIMFDYCVTGKPIVLLTPDLDRYRDVTRGFYLDLPDIAPGPICRDTPALNKALADLDKMRARYARQYAQFVTEFAPHDDGEAAQRVVDAVFPTEGSADHADVQRRGAAPSHG</sequence>
<evidence type="ECO:0000313" key="8">
    <source>
        <dbReference type="EMBL" id="GGL51359.1"/>
    </source>
</evidence>